<evidence type="ECO:0000313" key="1">
    <source>
        <dbReference type="EMBL" id="ALE08939.1"/>
    </source>
</evidence>
<organism evidence="1 2">
    <name type="scientific">Bifidobacterium longum subsp. infantis</name>
    <dbReference type="NCBI Taxonomy" id="1682"/>
    <lineage>
        <taxon>Bacteria</taxon>
        <taxon>Bacillati</taxon>
        <taxon>Actinomycetota</taxon>
        <taxon>Actinomycetes</taxon>
        <taxon>Bifidobacteriales</taxon>
        <taxon>Bifidobacteriaceae</taxon>
        <taxon>Bifidobacterium</taxon>
    </lineage>
</organism>
<evidence type="ECO:0000313" key="2">
    <source>
        <dbReference type="Proteomes" id="UP000067206"/>
    </source>
</evidence>
<reference evidence="1 2" key="1">
    <citation type="submission" date="2014-12" db="EMBL/GenBank/DDBJ databases">
        <title>Complete genome sequence of Bifidobacterium longum subsp. infantis BT1.</title>
        <authorList>
            <person name="Kim J.F."/>
            <person name="Kwak M.-J."/>
        </authorList>
    </citation>
    <scope>NUCLEOTIDE SEQUENCE [LARGE SCALE GENOMIC DNA]</scope>
    <source>
        <strain evidence="1 2">BT1</strain>
    </source>
</reference>
<dbReference type="PATRIC" id="fig|1682.24.peg.862"/>
<gene>
    <name evidence="1" type="ORF">RY67_892</name>
</gene>
<accession>A0A0M4LUJ8</accession>
<sequence length="45" mass="4401">MAGEDSPDDVPAVALVLLTTILGGSQSPSLICRSTSASQASAIAV</sequence>
<dbReference type="AlphaFoldDB" id="A0A0M4LUJ8"/>
<dbReference type="Proteomes" id="UP000067206">
    <property type="component" value="Chromosome"/>
</dbReference>
<name>A0A0M4LUJ8_BIFLI</name>
<protein>
    <submittedName>
        <fullName evidence="1">Uncharacterized protein</fullName>
    </submittedName>
</protein>
<proteinExistence type="predicted"/>
<dbReference type="EMBL" id="CP010411">
    <property type="protein sequence ID" value="ALE08939.1"/>
    <property type="molecule type" value="Genomic_DNA"/>
</dbReference>